<keyword evidence="4" id="KW-0949">S-adenosyl-L-methionine</keyword>
<organism evidence="8">
    <name type="scientific">Siphoviridae sp. ctbvd11</name>
    <dbReference type="NCBI Taxonomy" id="2825567"/>
    <lineage>
        <taxon>Viruses</taxon>
        <taxon>Duplodnaviria</taxon>
        <taxon>Heunggongvirae</taxon>
        <taxon>Uroviricota</taxon>
        <taxon>Caudoviricetes</taxon>
    </lineage>
</organism>
<dbReference type="GO" id="GO:0009307">
    <property type="term" value="P:DNA restriction-modification system"/>
    <property type="evidence" value="ECO:0007669"/>
    <property type="project" value="UniProtKB-KW"/>
</dbReference>
<evidence type="ECO:0000256" key="4">
    <source>
        <dbReference type="ARBA" id="ARBA00022691"/>
    </source>
</evidence>
<evidence type="ECO:0000256" key="5">
    <source>
        <dbReference type="ARBA" id="ARBA00022747"/>
    </source>
</evidence>
<evidence type="ECO:0000313" key="8">
    <source>
        <dbReference type="EMBL" id="DAE17069.1"/>
    </source>
</evidence>
<evidence type="ECO:0000256" key="3">
    <source>
        <dbReference type="ARBA" id="ARBA00022679"/>
    </source>
</evidence>
<dbReference type="InterPro" id="IPR003356">
    <property type="entry name" value="DNA_methylase_A-5"/>
</dbReference>
<dbReference type="PANTHER" id="PTHR42933">
    <property type="entry name" value="SLR6095 PROTEIN"/>
    <property type="match status" value="1"/>
</dbReference>
<dbReference type="SUPFAM" id="SSF53335">
    <property type="entry name" value="S-adenosyl-L-methionine-dependent methyltransferases"/>
    <property type="match status" value="1"/>
</dbReference>
<dbReference type="GO" id="GO:0003677">
    <property type="term" value="F:DNA binding"/>
    <property type="evidence" value="ECO:0007669"/>
    <property type="project" value="InterPro"/>
</dbReference>
<evidence type="ECO:0000256" key="2">
    <source>
        <dbReference type="ARBA" id="ARBA00022603"/>
    </source>
</evidence>
<dbReference type="GO" id="GO:0009007">
    <property type="term" value="F:site-specific DNA-methyltransferase (adenine-specific) activity"/>
    <property type="evidence" value="ECO:0007669"/>
    <property type="project" value="UniProtKB-EC"/>
</dbReference>
<dbReference type="GO" id="GO:0008170">
    <property type="term" value="F:N-methyltransferase activity"/>
    <property type="evidence" value="ECO:0007669"/>
    <property type="project" value="InterPro"/>
</dbReference>
<dbReference type="InterPro" id="IPR029063">
    <property type="entry name" value="SAM-dependent_MTases_sf"/>
</dbReference>
<dbReference type="InterPro" id="IPR051537">
    <property type="entry name" value="DNA_Adenine_Mtase"/>
</dbReference>
<protein>
    <recommendedName>
        <fullName evidence="1">site-specific DNA-methyltransferase (adenine-specific)</fullName>
        <ecNumber evidence="1">2.1.1.72</ecNumber>
    </recommendedName>
</protein>
<sequence length="236" mass="26268">MMNKKLYVDILSNQAKKDGRPYEMALSDFCDFLLDLFSVKAFQGGKADSLKNWYQERINKKPDFGVLATTWLIDVSRALQNGTWLDVFGILYEDMYLSRGKASQTGQFFTPHDVSDLISDIIDSKKKQASSPVISGTRVNDCAAGSGRLLLSHFAKMSCPDPSAGRPYKYVAQDSDPLVCKMCALNMMAHGMDGVVICQNSLAMSAPSVTYYVNEVRYPFITPYYSIRTESGNPAK</sequence>
<keyword evidence="2 8" id="KW-0489">Methyltransferase</keyword>
<dbReference type="PANTHER" id="PTHR42933:SF1">
    <property type="entry name" value="SITE-SPECIFIC DNA-METHYLTRANSFERASE (ADENINE-SPECIFIC)"/>
    <property type="match status" value="1"/>
</dbReference>
<keyword evidence="3" id="KW-0808">Transferase</keyword>
<evidence type="ECO:0000256" key="6">
    <source>
        <dbReference type="ARBA" id="ARBA00047942"/>
    </source>
</evidence>
<dbReference type="GO" id="GO:0032259">
    <property type="term" value="P:methylation"/>
    <property type="evidence" value="ECO:0007669"/>
    <property type="project" value="UniProtKB-KW"/>
</dbReference>
<comment type="catalytic activity">
    <reaction evidence="6">
        <text>a 2'-deoxyadenosine in DNA + S-adenosyl-L-methionine = an N(6)-methyl-2'-deoxyadenosine in DNA + S-adenosyl-L-homocysteine + H(+)</text>
        <dbReference type="Rhea" id="RHEA:15197"/>
        <dbReference type="Rhea" id="RHEA-COMP:12418"/>
        <dbReference type="Rhea" id="RHEA-COMP:12419"/>
        <dbReference type="ChEBI" id="CHEBI:15378"/>
        <dbReference type="ChEBI" id="CHEBI:57856"/>
        <dbReference type="ChEBI" id="CHEBI:59789"/>
        <dbReference type="ChEBI" id="CHEBI:90615"/>
        <dbReference type="ChEBI" id="CHEBI:90616"/>
        <dbReference type="EC" id="2.1.1.72"/>
    </reaction>
</comment>
<dbReference type="Gene3D" id="3.40.50.150">
    <property type="entry name" value="Vaccinia Virus protein VP39"/>
    <property type="match status" value="1"/>
</dbReference>
<name>A0A8S5QE74_9CAUD</name>
<feature type="domain" description="DNA methylase adenine-specific" evidence="7">
    <location>
        <begin position="86"/>
        <end position="202"/>
    </location>
</feature>
<dbReference type="EMBL" id="BK015636">
    <property type="protein sequence ID" value="DAE17069.1"/>
    <property type="molecule type" value="Genomic_DNA"/>
</dbReference>
<dbReference type="Pfam" id="PF02384">
    <property type="entry name" value="N6_Mtase"/>
    <property type="match status" value="1"/>
</dbReference>
<evidence type="ECO:0000259" key="7">
    <source>
        <dbReference type="Pfam" id="PF02384"/>
    </source>
</evidence>
<dbReference type="EC" id="2.1.1.72" evidence="1"/>
<reference evidence="8" key="1">
    <citation type="journal article" date="2021" name="Proc. Natl. Acad. Sci. U.S.A.">
        <title>A Catalog of Tens of Thousands of Viruses from Human Metagenomes Reveals Hidden Associations with Chronic Diseases.</title>
        <authorList>
            <person name="Tisza M.J."/>
            <person name="Buck C.B."/>
        </authorList>
    </citation>
    <scope>NUCLEOTIDE SEQUENCE</scope>
    <source>
        <strain evidence="8">Ctbvd11</strain>
    </source>
</reference>
<evidence type="ECO:0000256" key="1">
    <source>
        <dbReference type="ARBA" id="ARBA00011900"/>
    </source>
</evidence>
<accession>A0A8S5QE74</accession>
<keyword evidence="5" id="KW-0680">Restriction system</keyword>
<proteinExistence type="predicted"/>